<dbReference type="STRING" id="570521.SAMN04488508_108138"/>
<dbReference type="InterPro" id="IPR004843">
    <property type="entry name" value="Calcineurin-like_PHP"/>
</dbReference>
<dbReference type="Pfam" id="PF00149">
    <property type="entry name" value="Metallophos"/>
    <property type="match status" value="1"/>
</dbReference>
<reference evidence="3" key="1">
    <citation type="submission" date="2016-11" db="EMBL/GenBank/DDBJ databases">
        <authorList>
            <person name="Varghese N."/>
            <person name="Submissions S."/>
        </authorList>
    </citation>
    <scope>NUCLEOTIDE SEQUENCE [LARGE SCALE GENOMIC DNA]</scope>
    <source>
        <strain evidence="3">DSM 22623</strain>
    </source>
</reference>
<sequence length="212" mass="24235">METANLYIDTQNFELHPSGAMYWREQNLLLIADVHLGKVTHFRKHGSAVPQSVIAENFDQLNEVNAYFQPKTICFLGDLFHSYLNNEWILFSEWVKSMSAKIILIEGNHDVISPLKYEELKIEVVDELMVNTLFLTHHPEIRDGLFNIAGHIHPGIRLRGIAKQSLTVSCFVKKSNQLILPSFGSFTGKHIMDVEEGDQIFAVTDDEVIRIQ</sequence>
<proteinExistence type="predicted"/>
<dbReference type="PANTHER" id="PTHR39323:SF1">
    <property type="entry name" value="BLR1149 PROTEIN"/>
    <property type="match status" value="1"/>
</dbReference>
<evidence type="ECO:0000313" key="3">
    <source>
        <dbReference type="Proteomes" id="UP000184432"/>
    </source>
</evidence>
<dbReference type="EMBL" id="FQYP01000008">
    <property type="protein sequence ID" value="SHJ39457.1"/>
    <property type="molecule type" value="Genomic_DNA"/>
</dbReference>
<gene>
    <name evidence="2" type="ORF">SAMN04488508_108138</name>
</gene>
<dbReference type="InterPro" id="IPR029052">
    <property type="entry name" value="Metallo-depent_PP-like"/>
</dbReference>
<dbReference type="RefSeq" id="WP_073319105.1">
    <property type="nucleotide sequence ID" value="NZ_FQYP01000008.1"/>
</dbReference>
<protein>
    <submittedName>
        <fullName evidence="2">Putative phosphoesterase</fullName>
    </submittedName>
</protein>
<dbReference type="InterPro" id="IPR026336">
    <property type="entry name" value="PdeM-like"/>
</dbReference>
<accession>A0A1M6IYK7</accession>
<evidence type="ECO:0000259" key="1">
    <source>
        <dbReference type="Pfam" id="PF00149"/>
    </source>
</evidence>
<organism evidence="2 3">
    <name type="scientific">Aquimarina spongiae</name>
    <dbReference type="NCBI Taxonomy" id="570521"/>
    <lineage>
        <taxon>Bacteria</taxon>
        <taxon>Pseudomonadati</taxon>
        <taxon>Bacteroidota</taxon>
        <taxon>Flavobacteriia</taxon>
        <taxon>Flavobacteriales</taxon>
        <taxon>Flavobacteriaceae</taxon>
        <taxon>Aquimarina</taxon>
    </lineage>
</organism>
<dbReference type="NCBIfam" id="TIGR04123">
    <property type="entry name" value="P_estr_lig_assc"/>
    <property type="match status" value="1"/>
</dbReference>
<name>A0A1M6IYK7_9FLAO</name>
<keyword evidence="3" id="KW-1185">Reference proteome</keyword>
<dbReference type="SUPFAM" id="SSF56300">
    <property type="entry name" value="Metallo-dependent phosphatases"/>
    <property type="match status" value="1"/>
</dbReference>
<dbReference type="PANTHER" id="PTHR39323">
    <property type="entry name" value="BLR1149 PROTEIN"/>
    <property type="match status" value="1"/>
</dbReference>
<dbReference type="GO" id="GO:0016787">
    <property type="term" value="F:hydrolase activity"/>
    <property type="evidence" value="ECO:0007669"/>
    <property type="project" value="InterPro"/>
</dbReference>
<dbReference type="Gene3D" id="3.60.21.10">
    <property type="match status" value="1"/>
</dbReference>
<dbReference type="OrthoDB" id="9795838at2"/>
<dbReference type="Proteomes" id="UP000184432">
    <property type="component" value="Unassembled WGS sequence"/>
</dbReference>
<feature type="domain" description="Calcineurin-like phosphoesterase" evidence="1">
    <location>
        <begin position="28"/>
        <end position="119"/>
    </location>
</feature>
<dbReference type="InterPro" id="IPR024173">
    <property type="entry name" value="Pesterase_MJ0037-like"/>
</dbReference>
<evidence type="ECO:0000313" key="2">
    <source>
        <dbReference type="EMBL" id="SHJ39457.1"/>
    </source>
</evidence>
<dbReference type="AlphaFoldDB" id="A0A1M6IYK7"/>
<dbReference type="PIRSF" id="PIRSF000887">
    <property type="entry name" value="Pesterase_MJ0037"/>
    <property type="match status" value="1"/>
</dbReference>